<dbReference type="SUPFAM" id="SSF56752">
    <property type="entry name" value="D-aminoacid aminotransferase-like PLP-dependent enzymes"/>
    <property type="match status" value="1"/>
</dbReference>
<name>A0ABP8VEC5_9HYPH</name>
<reference evidence="19" key="1">
    <citation type="journal article" date="2019" name="Int. J. Syst. Evol. Microbiol.">
        <title>The Global Catalogue of Microorganisms (GCM) 10K type strain sequencing project: providing services to taxonomists for standard genome sequencing and annotation.</title>
        <authorList>
            <consortium name="The Broad Institute Genomics Platform"/>
            <consortium name="The Broad Institute Genome Sequencing Center for Infectious Disease"/>
            <person name="Wu L."/>
            <person name="Ma J."/>
        </authorList>
    </citation>
    <scope>NUCLEOTIDE SEQUENCE [LARGE SCALE GENOMIC DNA]</scope>
    <source>
        <strain evidence="19">JCM 17714</strain>
    </source>
</reference>
<dbReference type="NCBIfam" id="TIGR01123">
    <property type="entry name" value="ilvE_II"/>
    <property type="match status" value="1"/>
</dbReference>
<evidence type="ECO:0000256" key="6">
    <source>
        <dbReference type="ARBA" id="ARBA00009320"/>
    </source>
</evidence>
<evidence type="ECO:0000256" key="12">
    <source>
        <dbReference type="ARBA" id="ARBA00022898"/>
    </source>
</evidence>
<dbReference type="PIRSF" id="PIRSF006468">
    <property type="entry name" value="BCAT1"/>
    <property type="match status" value="1"/>
</dbReference>
<keyword evidence="13" id="KW-0100">Branched-chain amino acid biosynthesis</keyword>
<evidence type="ECO:0000256" key="2">
    <source>
        <dbReference type="ARBA" id="ARBA00003109"/>
    </source>
</evidence>
<evidence type="ECO:0000256" key="4">
    <source>
        <dbReference type="ARBA" id="ARBA00004931"/>
    </source>
</evidence>
<evidence type="ECO:0000256" key="10">
    <source>
        <dbReference type="ARBA" id="ARBA00022605"/>
    </source>
</evidence>
<dbReference type="NCBIfam" id="NF009897">
    <property type="entry name" value="PRK13357.1"/>
    <property type="match status" value="1"/>
</dbReference>
<dbReference type="InterPro" id="IPR033939">
    <property type="entry name" value="BCAT_family"/>
</dbReference>
<comment type="catalytic activity">
    <reaction evidence="14">
        <text>L-valine + 2-oxoglutarate = 3-methyl-2-oxobutanoate + L-glutamate</text>
        <dbReference type="Rhea" id="RHEA:24813"/>
        <dbReference type="ChEBI" id="CHEBI:11851"/>
        <dbReference type="ChEBI" id="CHEBI:16810"/>
        <dbReference type="ChEBI" id="CHEBI:29985"/>
        <dbReference type="ChEBI" id="CHEBI:57762"/>
        <dbReference type="EC" id="2.6.1.42"/>
    </reaction>
</comment>
<dbReference type="Proteomes" id="UP001501699">
    <property type="component" value="Unassembled WGS sequence"/>
</dbReference>
<evidence type="ECO:0000256" key="13">
    <source>
        <dbReference type="ARBA" id="ARBA00023304"/>
    </source>
</evidence>
<comment type="function">
    <text evidence="2">Acts on leucine, isoleucine and valine.</text>
</comment>
<evidence type="ECO:0000256" key="5">
    <source>
        <dbReference type="ARBA" id="ARBA00005072"/>
    </source>
</evidence>
<sequence length="369" mass="41172">MNSPTSSIPFKIEKNPSPFSDEERERILKDPSFGQFFTDHICTIQWTKTKGWHNAVISPYKPLEISPASAVLHYAQEIFEGLKAYRAKDGRILLFRPDANAQRFIESAKRLAMPELPEEIFLDAVHQLVRIDQKWVSEGPNASLYIRPFMFGNENFLGVRPSEEYLFCIIASPVGSYFKGEEKPVSVWIETDYSRAGLGGTGAAKCGGNYAASLLAQKIATENNCSQVLFLDMVEHKWIEELGGMNACFIMANNTLVTPALNGTILPGITRHSILQLAQQMGLTIEERPYSFESLKEDARSGHLKEAFACGTAAVITSIGHFKYKDGEFVIGNGMVGEITKQLRTQLVDLQKGNREDENGWIHSIELSS</sequence>
<dbReference type="InterPro" id="IPR001544">
    <property type="entry name" value="Aminotrans_IV"/>
</dbReference>
<comment type="similarity">
    <text evidence="6">Belongs to the class-IV pyridoxal-phosphate-dependent aminotransferase family.</text>
</comment>
<organism evidence="18 19">
    <name type="scientific">Bartonella pachyuromydis</name>
    <dbReference type="NCBI Taxonomy" id="931097"/>
    <lineage>
        <taxon>Bacteria</taxon>
        <taxon>Pseudomonadati</taxon>
        <taxon>Pseudomonadota</taxon>
        <taxon>Alphaproteobacteria</taxon>
        <taxon>Hyphomicrobiales</taxon>
        <taxon>Bartonellaceae</taxon>
        <taxon>Bartonella</taxon>
    </lineage>
</organism>
<proteinExistence type="inferred from homology"/>
<keyword evidence="10" id="KW-0028">Amino-acid biosynthesis</keyword>
<evidence type="ECO:0000256" key="16">
    <source>
        <dbReference type="ARBA" id="ARBA00049229"/>
    </source>
</evidence>
<comment type="pathway">
    <text evidence="4">Amino-acid biosynthesis; L-valine biosynthesis; L-valine from pyruvate: step 4/4.</text>
</comment>
<comment type="pathway">
    <text evidence="5">Amino-acid biosynthesis; L-leucine biosynthesis; L-leucine from 3-methyl-2-oxobutanoate: step 4/4.</text>
</comment>
<evidence type="ECO:0000256" key="9">
    <source>
        <dbReference type="ARBA" id="ARBA00022576"/>
    </source>
</evidence>
<dbReference type="InterPro" id="IPR005786">
    <property type="entry name" value="B_amino_transII"/>
</dbReference>
<protein>
    <recommendedName>
        <fullName evidence="8">Probable branched-chain-amino-acid aminotransferase</fullName>
        <ecNumber evidence="7">2.6.1.42</ecNumber>
    </recommendedName>
</protein>
<keyword evidence="9 18" id="KW-0032">Aminotransferase</keyword>
<comment type="caution">
    <text evidence="18">The sequence shown here is derived from an EMBL/GenBank/DDBJ whole genome shotgun (WGS) entry which is preliminary data.</text>
</comment>
<evidence type="ECO:0000256" key="8">
    <source>
        <dbReference type="ARBA" id="ARBA00014472"/>
    </source>
</evidence>
<dbReference type="PANTHER" id="PTHR11825">
    <property type="entry name" value="SUBGROUP IIII AMINOTRANSFERASE"/>
    <property type="match status" value="1"/>
</dbReference>
<dbReference type="EMBL" id="BAABJA010000003">
    <property type="protein sequence ID" value="GAA4661814.1"/>
    <property type="molecule type" value="Genomic_DNA"/>
</dbReference>
<evidence type="ECO:0000256" key="7">
    <source>
        <dbReference type="ARBA" id="ARBA00013053"/>
    </source>
</evidence>
<keyword evidence="12" id="KW-0663">Pyridoxal phosphate</keyword>
<dbReference type="RefSeq" id="WP_345118743.1">
    <property type="nucleotide sequence ID" value="NZ_BAABJA010000003.1"/>
</dbReference>
<evidence type="ECO:0000313" key="19">
    <source>
        <dbReference type="Proteomes" id="UP001501699"/>
    </source>
</evidence>
<gene>
    <name evidence="18" type="ORF">GCM10023262_07170</name>
</gene>
<dbReference type="InterPro" id="IPR036038">
    <property type="entry name" value="Aminotransferase-like"/>
</dbReference>
<dbReference type="InterPro" id="IPR043132">
    <property type="entry name" value="BCAT-like_C"/>
</dbReference>
<evidence type="ECO:0000256" key="1">
    <source>
        <dbReference type="ARBA" id="ARBA00001933"/>
    </source>
</evidence>
<keyword evidence="19" id="KW-1185">Reference proteome</keyword>
<dbReference type="GO" id="GO:0008483">
    <property type="term" value="F:transaminase activity"/>
    <property type="evidence" value="ECO:0007669"/>
    <property type="project" value="UniProtKB-KW"/>
</dbReference>
<evidence type="ECO:0000313" key="18">
    <source>
        <dbReference type="EMBL" id="GAA4661814.1"/>
    </source>
</evidence>
<dbReference type="Pfam" id="PF01063">
    <property type="entry name" value="Aminotran_4"/>
    <property type="match status" value="1"/>
</dbReference>
<evidence type="ECO:0000256" key="11">
    <source>
        <dbReference type="ARBA" id="ARBA00022679"/>
    </source>
</evidence>
<dbReference type="PANTHER" id="PTHR11825:SF44">
    <property type="entry name" value="BRANCHED-CHAIN-AMINO-ACID AMINOTRANSFERASE"/>
    <property type="match status" value="1"/>
</dbReference>
<evidence type="ECO:0000256" key="14">
    <source>
        <dbReference type="ARBA" id="ARBA00048212"/>
    </source>
</evidence>
<evidence type="ECO:0000256" key="3">
    <source>
        <dbReference type="ARBA" id="ARBA00004824"/>
    </source>
</evidence>
<dbReference type="CDD" id="cd01557">
    <property type="entry name" value="BCAT_beta_family"/>
    <property type="match status" value="1"/>
</dbReference>
<dbReference type="Gene3D" id="3.30.470.10">
    <property type="match status" value="1"/>
</dbReference>
<comment type="catalytic activity">
    <reaction evidence="16">
        <text>L-leucine + 2-oxoglutarate = 4-methyl-2-oxopentanoate + L-glutamate</text>
        <dbReference type="Rhea" id="RHEA:18321"/>
        <dbReference type="ChEBI" id="CHEBI:16810"/>
        <dbReference type="ChEBI" id="CHEBI:17865"/>
        <dbReference type="ChEBI" id="CHEBI:29985"/>
        <dbReference type="ChEBI" id="CHEBI:57427"/>
        <dbReference type="EC" id="2.6.1.42"/>
    </reaction>
</comment>
<comment type="pathway">
    <text evidence="3">Amino-acid biosynthesis; L-isoleucine biosynthesis; L-isoleucine from 2-oxobutanoate: step 4/4.</text>
</comment>
<feature type="region of interest" description="Disordered" evidence="17">
    <location>
        <begin position="1"/>
        <end position="21"/>
    </location>
</feature>
<comment type="cofactor">
    <cofactor evidence="1">
        <name>pyridoxal 5'-phosphate</name>
        <dbReference type="ChEBI" id="CHEBI:597326"/>
    </cofactor>
</comment>
<dbReference type="EC" id="2.6.1.42" evidence="7"/>
<dbReference type="Gene3D" id="3.20.10.10">
    <property type="entry name" value="D-amino Acid Aminotransferase, subunit A, domain 2"/>
    <property type="match status" value="1"/>
</dbReference>
<accession>A0ABP8VEC5</accession>
<evidence type="ECO:0000256" key="17">
    <source>
        <dbReference type="SAM" id="MobiDB-lite"/>
    </source>
</evidence>
<keyword evidence="11" id="KW-0808">Transferase</keyword>
<comment type="catalytic activity">
    <reaction evidence="15">
        <text>L-isoleucine + 2-oxoglutarate = (S)-3-methyl-2-oxopentanoate + L-glutamate</text>
        <dbReference type="Rhea" id="RHEA:24801"/>
        <dbReference type="ChEBI" id="CHEBI:16810"/>
        <dbReference type="ChEBI" id="CHEBI:29985"/>
        <dbReference type="ChEBI" id="CHEBI:35146"/>
        <dbReference type="ChEBI" id="CHEBI:58045"/>
        <dbReference type="EC" id="2.6.1.42"/>
    </reaction>
</comment>
<evidence type="ECO:0000256" key="15">
    <source>
        <dbReference type="ARBA" id="ARBA00048798"/>
    </source>
</evidence>
<dbReference type="InterPro" id="IPR043131">
    <property type="entry name" value="BCAT-like_N"/>
</dbReference>